<dbReference type="SUPFAM" id="SSF46604">
    <property type="entry name" value="Epsilon subunit of F1F0-ATP synthase C-terminal domain"/>
    <property type="match status" value="1"/>
</dbReference>
<evidence type="ECO:0000256" key="2">
    <source>
        <dbReference type="ARBA" id="ARBA00004202"/>
    </source>
</evidence>
<comment type="subunit">
    <text evidence="12">F-type ATPases have 2 components, CF(1) - the catalytic core - and CF(0) - the membrane proton channel. CF(1) has five subunits: alpha(3), beta(3), gamma(1), delta(1), epsilon(1). CF(0) has three main subunits: a, b and c.</text>
</comment>
<dbReference type="HAMAP" id="MF_00530">
    <property type="entry name" value="ATP_synth_epsil_bac"/>
    <property type="match status" value="1"/>
</dbReference>
<dbReference type="GO" id="GO:0046933">
    <property type="term" value="F:proton-transporting ATP synthase activity, rotational mechanism"/>
    <property type="evidence" value="ECO:0007669"/>
    <property type="project" value="UniProtKB-UniRule"/>
</dbReference>
<evidence type="ECO:0000256" key="1">
    <source>
        <dbReference type="ARBA" id="ARBA00003543"/>
    </source>
</evidence>
<organism evidence="15 16">
    <name type="scientific">Periweissella cryptocerci</name>
    <dbReference type="NCBI Taxonomy" id="2506420"/>
    <lineage>
        <taxon>Bacteria</taxon>
        <taxon>Bacillati</taxon>
        <taxon>Bacillota</taxon>
        <taxon>Bacilli</taxon>
        <taxon>Lactobacillales</taxon>
        <taxon>Lactobacillaceae</taxon>
        <taxon>Periweissella</taxon>
    </lineage>
</organism>
<evidence type="ECO:0000256" key="5">
    <source>
        <dbReference type="ARBA" id="ARBA00022448"/>
    </source>
</evidence>
<dbReference type="Gene3D" id="2.60.15.10">
    <property type="entry name" value="F0F1 ATP synthase delta/epsilon subunit, N-terminal"/>
    <property type="match status" value="1"/>
</dbReference>
<feature type="domain" description="ATP synthase epsilon subunit C-terminal" evidence="13">
    <location>
        <begin position="90"/>
        <end position="131"/>
    </location>
</feature>
<comment type="function">
    <text evidence="1 12">Produces ATP from ADP in the presence of a proton gradient across the membrane.</text>
</comment>
<dbReference type="InterPro" id="IPR020547">
    <property type="entry name" value="ATP_synth_F1_esu_C"/>
</dbReference>
<keyword evidence="7 12" id="KW-0472">Membrane</keyword>
<dbReference type="InterPro" id="IPR036794">
    <property type="entry name" value="ATP_F1_dsu/esu_C_sf"/>
</dbReference>
<evidence type="ECO:0000256" key="10">
    <source>
        <dbReference type="ARBA" id="ARBA00030215"/>
    </source>
</evidence>
<keyword evidence="5 12" id="KW-0813">Transport</keyword>
<sequence length="135" mass="14848">MIMNTITVSLTTPDGVNQTYSSVRMLTFGTSAGYETVMANHVPVIAVLGIEVMRLTFADYSIKQVFVNDGVLEFKDSAAIIVAQTSEDQDKIDLVRAQAAKERAESRLSNDEFDQKRAEVALKKAMTRIKTVTGL</sequence>
<keyword evidence="16" id="KW-1185">Reference proteome</keyword>
<evidence type="ECO:0000256" key="7">
    <source>
        <dbReference type="ARBA" id="ARBA00023136"/>
    </source>
</evidence>
<protein>
    <recommendedName>
        <fullName evidence="4 12">ATP synthase epsilon chain</fullName>
    </recommendedName>
    <alternativeName>
        <fullName evidence="11 12">ATP synthase F1 sector epsilon subunit</fullName>
    </alternativeName>
    <alternativeName>
        <fullName evidence="10 12">F-ATPase epsilon subunit</fullName>
    </alternativeName>
</protein>
<evidence type="ECO:0000256" key="4">
    <source>
        <dbReference type="ARBA" id="ARBA00014480"/>
    </source>
</evidence>
<keyword evidence="12" id="KW-1003">Cell membrane</keyword>
<evidence type="ECO:0000256" key="3">
    <source>
        <dbReference type="ARBA" id="ARBA00005712"/>
    </source>
</evidence>
<evidence type="ECO:0000256" key="8">
    <source>
        <dbReference type="ARBA" id="ARBA00023196"/>
    </source>
</evidence>
<reference evidence="16" key="1">
    <citation type="submission" date="2019-03" db="EMBL/GenBank/DDBJ databases">
        <title>Weissella sp. 26KH-42 Genome sequencing.</title>
        <authorList>
            <person name="Heo J."/>
            <person name="Kim S.-J."/>
            <person name="Kim J.-S."/>
            <person name="Hong S.-B."/>
            <person name="Kwon S.-W."/>
        </authorList>
    </citation>
    <scope>NUCLEOTIDE SEQUENCE [LARGE SCALE GENOMIC DNA]</scope>
    <source>
        <strain evidence="16">26KH-42</strain>
    </source>
</reference>
<dbReference type="SUPFAM" id="SSF51344">
    <property type="entry name" value="Epsilon subunit of F1F0-ATP synthase N-terminal domain"/>
    <property type="match status" value="1"/>
</dbReference>
<name>A0A4P6YUY5_9LACO</name>
<dbReference type="AlphaFoldDB" id="A0A4P6YUY5"/>
<dbReference type="InterPro" id="IPR001469">
    <property type="entry name" value="ATP_synth_F1_dsu/esu"/>
</dbReference>
<evidence type="ECO:0000256" key="6">
    <source>
        <dbReference type="ARBA" id="ARBA00023065"/>
    </source>
</evidence>
<evidence type="ECO:0000256" key="11">
    <source>
        <dbReference type="ARBA" id="ARBA00031795"/>
    </source>
</evidence>
<dbReference type="Pfam" id="PF02823">
    <property type="entry name" value="ATP-synt_DE_N"/>
    <property type="match status" value="1"/>
</dbReference>
<dbReference type="Gene3D" id="1.20.5.440">
    <property type="entry name" value="ATP synthase delta/epsilon subunit, C-terminal domain"/>
    <property type="match status" value="1"/>
</dbReference>
<dbReference type="GO" id="GO:0045259">
    <property type="term" value="C:proton-transporting ATP synthase complex"/>
    <property type="evidence" value="ECO:0007669"/>
    <property type="project" value="UniProtKB-KW"/>
</dbReference>
<dbReference type="KEGG" id="wei:EQG49_08690"/>
<evidence type="ECO:0000259" key="13">
    <source>
        <dbReference type="Pfam" id="PF00401"/>
    </source>
</evidence>
<evidence type="ECO:0000256" key="9">
    <source>
        <dbReference type="ARBA" id="ARBA00023310"/>
    </source>
</evidence>
<dbReference type="Pfam" id="PF00401">
    <property type="entry name" value="ATP-synt_DE"/>
    <property type="match status" value="1"/>
</dbReference>
<dbReference type="InterPro" id="IPR036771">
    <property type="entry name" value="ATPsynth_dsu/esu_N"/>
</dbReference>
<dbReference type="PANTHER" id="PTHR13822">
    <property type="entry name" value="ATP SYNTHASE DELTA/EPSILON CHAIN"/>
    <property type="match status" value="1"/>
</dbReference>
<dbReference type="PANTHER" id="PTHR13822:SF10">
    <property type="entry name" value="ATP SYNTHASE EPSILON CHAIN, CHLOROPLASTIC"/>
    <property type="match status" value="1"/>
</dbReference>
<dbReference type="Proteomes" id="UP000292886">
    <property type="component" value="Chromosome"/>
</dbReference>
<accession>A0A4P6YUY5</accession>
<evidence type="ECO:0000313" key="16">
    <source>
        <dbReference type="Proteomes" id="UP000292886"/>
    </source>
</evidence>
<proteinExistence type="inferred from homology"/>
<evidence type="ECO:0000259" key="14">
    <source>
        <dbReference type="Pfam" id="PF02823"/>
    </source>
</evidence>
<keyword evidence="6 12" id="KW-0406">Ion transport</keyword>
<keyword evidence="12" id="KW-0375">Hydrogen ion transport</keyword>
<feature type="domain" description="ATP synthase F1 complex delta/epsilon subunit N-terminal" evidence="14">
    <location>
        <begin position="7"/>
        <end position="85"/>
    </location>
</feature>
<dbReference type="OrthoDB" id="9804110at2"/>
<keyword evidence="9 12" id="KW-0066">ATP synthesis</keyword>
<dbReference type="GO" id="GO:0005886">
    <property type="term" value="C:plasma membrane"/>
    <property type="evidence" value="ECO:0007669"/>
    <property type="project" value="UniProtKB-SubCell"/>
</dbReference>
<dbReference type="InterPro" id="IPR020546">
    <property type="entry name" value="ATP_synth_F1_dsu/esu_N"/>
</dbReference>
<evidence type="ECO:0000256" key="12">
    <source>
        <dbReference type="HAMAP-Rule" id="MF_00530"/>
    </source>
</evidence>
<dbReference type="EMBL" id="CP037940">
    <property type="protein sequence ID" value="QBO36546.1"/>
    <property type="molecule type" value="Genomic_DNA"/>
</dbReference>
<keyword evidence="8 12" id="KW-0139">CF(1)</keyword>
<dbReference type="GO" id="GO:0005524">
    <property type="term" value="F:ATP binding"/>
    <property type="evidence" value="ECO:0007669"/>
    <property type="project" value="UniProtKB-UniRule"/>
</dbReference>
<evidence type="ECO:0000313" key="15">
    <source>
        <dbReference type="EMBL" id="QBO36546.1"/>
    </source>
</evidence>
<gene>
    <name evidence="12" type="primary">atpC</name>
    <name evidence="15" type="ORF">EQG49_08690</name>
</gene>
<comment type="subcellular location">
    <subcellularLocation>
        <location evidence="2 12">Cell membrane</location>
        <topology evidence="2 12">Peripheral membrane protein</topology>
    </subcellularLocation>
</comment>
<comment type="similarity">
    <text evidence="3 12">Belongs to the ATPase epsilon chain family.</text>
</comment>